<dbReference type="AlphaFoldDB" id="A0A024V4Z5"/>
<dbReference type="Proteomes" id="UP000030690">
    <property type="component" value="Unassembled WGS sequence"/>
</dbReference>
<dbReference type="GO" id="GO:0005768">
    <property type="term" value="C:endosome"/>
    <property type="evidence" value="ECO:0007669"/>
    <property type="project" value="TreeGrafter"/>
</dbReference>
<evidence type="ECO:0000313" key="3">
    <source>
        <dbReference type="EMBL" id="ETW17622.1"/>
    </source>
</evidence>
<dbReference type="InterPro" id="IPR004328">
    <property type="entry name" value="BRO1_dom"/>
</dbReference>
<evidence type="ECO:0000259" key="2">
    <source>
        <dbReference type="SMART" id="SM01041"/>
    </source>
</evidence>
<dbReference type="Gene3D" id="1.25.40.280">
    <property type="entry name" value="alix/aip1 like domains"/>
    <property type="match status" value="1"/>
</dbReference>
<name>A0A024V4Z5_PLAFA</name>
<reference evidence="3 4" key="1">
    <citation type="submission" date="2013-02" db="EMBL/GenBank/DDBJ databases">
        <title>The Genome Annotation of Plasmodium falciparum Vietnam Oak-Knoll (FVO).</title>
        <authorList>
            <consortium name="The Broad Institute Genome Sequencing Platform"/>
            <consortium name="The Broad Institute Genome Sequencing Center for Infectious Disease"/>
            <person name="Neafsey D."/>
            <person name="Hoffman S."/>
            <person name="Volkman S."/>
            <person name="Rosenthal P."/>
            <person name="Walker B."/>
            <person name="Young S.K."/>
            <person name="Zeng Q."/>
            <person name="Gargeya S."/>
            <person name="Fitzgerald M."/>
            <person name="Haas B."/>
            <person name="Abouelleil A."/>
            <person name="Allen A.W."/>
            <person name="Alvarado L."/>
            <person name="Arachchi H.M."/>
            <person name="Berlin A.M."/>
            <person name="Chapman S.B."/>
            <person name="Gainer-Dewar J."/>
            <person name="Goldberg J."/>
            <person name="Griggs A."/>
            <person name="Gujja S."/>
            <person name="Hansen M."/>
            <person name="Howarth C."/>
            <person name="Imamovic A."/>
            <person name="Ireland A."/>
            <person name="Larimer J."/>
            <person name="McCowan C."/>
            <person name="Murphy C."/>
            <person name="Pearson M."/>
            <person name="Poon T.W."/>
            <person name="Priest M."/>
            <person name="Roberts A."/>
            <person name="Saif S."/>
            <person name="Shea T."/>
            <person name="Sisk P."/>
            <person name="Sykes S."/>
            <person name="Wortman J."/>
            <person name="Nusbaum C."/>
            <person name="Birren B."/>
        </authorList>
    </citation>
    <scope>NUCLEOTIDE SEQUENCE [LARGE SCALE GENOMIC DNA]</scope>
    <source>
        <strain evidence="4">Vietnam Oak-Knoll (FVO)</strain>
    </source>
</reference>
<gene>
    <name evidence="3" type="ORF">PFFVO_03504</name>
</gene>
<organism evidence="3 4">
    <name type="scientific">Plasmodium falciparum Vietnam Oak-Knoll</name>
    <name type="common">FVO</name>
    <dbReference type="NCBI Taxonomy" id="1036723"/>
    <lineage>
        <taxon>Eukaryota</taxon>
        <taxon>Sar</taxon>
        <taxon>Alveolata</taxon>
        <taxon>Apicomplexa</taxon>
        <taxon>Aconoidasida</taxon>
        <taxon>Haemosporida</taxon>
        <taxon>Plasmodiidae</taxon>
        <taxon>Plasmodium</taxon>
        <taxon>Plasmodium (Laverania)</taxon>
    </lineage>
</organism>
<dbReference type="SMART" id="SM01041">
    <property type="entry name" value="BRO1"/>
    <property type="match status" value="1"/>
</dbReference>
<dbReference type="PANTHER" id="PTHR23030">
    <property type="entry name" value="PCD6 INTERACTING PROTEIN-RELATED"/>
    <property type="match status" value="1"/>
</dbReference>
<keyword evidence="1" id="KW-0175">Coiled coil</keyword>
<dbReference type="EMBL" id="KI925118">
    <property type="protein sequence ID" value="ETW17622.1"/>
    <property type="molecule type" value="Genomic_DNA"/>
</dbReference>
<feature type="coiled-coil region" evidence="1">
    <location>
        <begin position="699"/>
        <end position="726"/>
    </location>
</feature>
<feature type="domain" description="BRO1" evidence="2">
    <location>
        <begin position="13"/>
        <end position="397"/>
    </location>
</feature>
<sequence length="819" mass="98744">MQVVSDLTNLKYLYDKVSLGKIINRNLKELIKNPEFCFDDEINNMNNIRNSILTEQYKGLNMNLLNLYKEYLFYFETFKRKKLLKDKKKIYTNDIFEKNKKLEYELEEENIIILYNIGYITSYMVKEKKSLNDIKLLNKISTEAIEIFNYMFQHMNELKLQELNDINCISCYIFLCITLGYHENMFYNTAMMKKYKRKLLAKLSFNIYTYFNEALCCLQGDMLPIFKQSDNFTIARNNLQYIRNPNSYLYNFVQVNRQIFISISNYHYSLKYVQLSDMEELKVTKYEEDKIGEILCRLNFSLINVNRGIELCKKYNINVNFLSLKEKIMKLLDFFEYENKNIYFEVVPDYDNLESIKGTQVTFMKNIEICDIYIKKNISNNLKLLFNEKAKYIYDSYNNQALPLYEYYNKHFLNLKDQYELLNISHRKDILLLLNNSILNIFSKKKQIYNPIHYDNHLTFLSSVENNLKDILIEADNYLTIEHNNHLEFQKNYLNVTINQESVNSYNNFLFHLNSFKTLLHELSQNIITFKTYLEKNHEKLKICEMDVTNFFEHIINQLNISSNIHIDNLDEDYNHYKNLLSEENDQDLSSVNSTSDIEPISSVMSLNYSDFHNFLKTKKLLFAIHKWENNQYLFHYNTLSKYINLHLEERLYFVLTSLYFSMNIQLTNFSNDLTFIRNGLHDQFLNSITEEKDSERLNVLLEKQKELLNAKKIKLEERITLFEKDLNQFYNYYHEYNKLESFKTIEDFSAFMNELTEICSSLNTTYKKHEYTLKNAMLFKDDINRYIYMRESERSQIRIQQIPNNYSRNIQNSTERYY</sequence>
<dbReference type="Pfam" id="PF03097">
    <property type="entry name" value="BRO1"/>
    <property type="match status" value="1"/>
</dbReference>
<dbReference type="OrthoDB" id="370520at2759"/>
<dbReference type="GO" id="GO:0043328">
    <property type="term" value="P:protein transport to vacuole involved in ubiquitin-dependent protein catabolic process via the multivesicular body sorting pathway"/>
    <property type="evidence" value="ECO:0007669"/>
    <property type="project" value="TreeGrafter"/>
</dbReference>
<evidence type="ECO:0000313" key="4">
    <source>
        <dbReference type="Proteomes" id="UP000030690"/>
    </source>
</evidence>
<reference evidence="3 4" key="2">
    <citation type="submission" date="2013-02" db="EMBL/GenBank/DDBJ databases">
        <title>The Genome Sequence of Plasmodium falciparum Vietnam Oak-Knoll (FVO).</title>
        <authorList>
            <consortium name="The Broad Institute Genome Sequencing Platform"/>
            <consortium name="The Broad Institute Genome Sequencing Center for Infectious Disease"/>
            <person name="Neafsey D."/>
            <person name="Cheeseman I."/>
            <person name="Volkman S."/>
            <person name="Adams J."/>
            <person name="Walker B."/>
            <person name="Young S.K."/>
            <person name="Zeng Q."/>
            <person name="Gargeya S."/>
            <person name="Fitzgerald M."/>
            <person name="Haas B."/>
            <person name="Abouelleil A."/>
            <person name="Alvarado L."/>
            <person name="Arachchi H.M."/>
            <person name="Berlin A.M."/>
            <person name="Chapman S.B."/>
            <person name="Dewar J."/>
            <person name="Goldberg J."/>
            <person name="Griggs A."/>
            <person name="Gujja S."/>
            <person name="Hansen M."/>
            <person name="Howarth C."/>
            <person name="Imamovic A."/>
            <person name="Larimer J."/>
            <person name="McCowan C."/>
            <person name="Murphy C."/>
            <person name="Neiman D."/>
            <person name="Pearson M."/>
            <person name="Priest M."/>
            <person name="Roberts A."/>
            <person name="Saif S."/>
            <person name="Shea T."/>
            <person name="Sisk P."/>
            <person name="Sykes S."/>
            <person name="Wortman J."/>
            <person name="Nusbaum C."/>
            <person name="Birren B."/>
        </authorList>
    </citation>
    <scope>NUCLEOTIDE SEQUENCE [LARGE SCALE GENOMIC DNA]</scope>
    <source>
        <strain evidence="4">Vietnam Oak-Knoll (FVO)</strain>
    </source>
</reference>
<accession>A0A024V4Z5</accession>
<proteinExistence type="predicted"/>
<dbReference type="CDD" id="cd09034">
    <property type="entry name" value="BRO1_Alix_like"/>
    <property type="match status" value="1"/>
</dbReference>
<protein>
    <recommendedName>
        <fullName evidence="2">BRO1 domain-containing protein</fullName>
    </recommendedName>
</protein>
<dbReference type="InterPro" id="IPR038499">
    <property type="entry name" value="BRO1_sf"/>
</dbReference>
<evidence type="ECO:0000256" key="1">
    <source>
        <dbReference type="SAM" id="Coils"/>
    </source>
</evidence>
<dbReference type="PANTHER" id="PTHR23030:SF30">
    <property type="entry name" value="TYROSINE-PROTEIN PHOSPHATASE NON-RECEPTOR TYPE 23"/>
    <property type="match status" value="1"/>
</dbReference>